<dbReference type="Proteomes" id="UP001595443">
    <property type="component" value="Unassembled WGS sequence"/>
</dbReference>
<dbReference type="EMBL" id="JBHRSK010000008">
    <property type="protein sequence ID" value="MFC2968895.1"/>
    <property type="molecule type" value="Genomic_DNA"/>
</dbReference>
<dbReference type="InterPro" id="IPR041492">
    <property type="entry name" value="HAD_2"/>
</dbReference>
<dbReference type="PANTHER" id="PTHR43434">
    <property type="entry name" value="PHOSPHOGLYCOLATE PHOSPHATASE"/>
    <property type="match status" value="1"/>
</dbReference>
<accession>A0ABV7AIG5</accession>
<dbReference type="Gene3D" id="3.40.50.1000">
    <property type="entry name" value="HAD superfamily/HAD-like"/>
    <property type="match status" value="1"/>
</dbReference>
<organism evidence="1 2">
    <name type="scientific">Acidimangrovimonas pyrenivorans</name>
    <dbReference type="NCBI Taxonomy" id="2030798"/>
    <lineage>
        <taxon>Bacteria</taxon>
        <taxon>Pseudomonadati</taxon>
        <taxon>Pseudomonadota</taxon>
        <taxon>Alphaproteobacteria</taxon>
        <taxon>Rhodobacterales</taxon>
        <taxon>Paracoccaceae</taxon>
        <taxon>Acidimangrovimonas</taxon>
    </lineage>
</organism>
<dbReference type="InterPro" id="IPR036412">
    <property type="entry name" value="HAD-like_sf"/>
</dbReference>
<sequence>MKGPIRLVVFDVDGTLVDSQKDILDAMARAFEAEGYAVPDDAAVLASVGLSLPEAMAQLAPDLDAAARSGLVSAYRDGFLTSARHVEPPLYPGVRDTLAALRARPELLLGVATGKSRRGLDHILVAHDLEGVFLSTQVADDHPSKPNPSMLLAALRETGAEACNAAMVGDTEYDIAMGRAAGFATVGVSWGYQPVDRLQAAGADVVIDDFAALPAALDRIWES</sequence>
<dbReference type="InterPro" id="IPR006439">
    <property type="entry name" value="HAD-SF_hydro_IA"/>
</dbReference>
<gene>
    <name evidence="1" type="ORF">ACFOES_12385</name>
</gene>
<dbReference type="SFLD" id="SFLDS00003">
    <property type="entry name" value="Haloacid_Dehalogenase"/>
    <property type="match status" value="1"/>
</dbReference>
<protein>
    <submittedName>
        <fullName evidence="1">HAD-IA family hydrolase</fullName>
    </submittedName>
</protein>
<comment type="caution">
    <text evidence="1">The sequence shown here is derived from an EMBL/GenBank/DDBJ whole genome shotgun (WGS) entry which is preliminary data.</text>
</comment>
<evidence type="ECO:0000313" key="1">
    <source>
        <dbReference type="EMBL" id="MFC2968895.1"/>
    </source>
</evidence>
<keyword evidence="1" id="KW-0378">Hydrolase</keyword>
<evidence type="ECO:0000313" key="2">
    <source>
        <dbReference type="Proteomes" id="UP001595443"/>
    </source>
</evidence>
<proteinExistence type="predicted"/>
<dbReference type="NCBIfam" id="TIGR01549">
    <property type="entry name" value="HAD-SF-IA-v1"/>
    <property type="match status" value="1"/>
</dbReference>
<dbReference type="InterPro" id="IPR023214">
    <property type="entry name" value="HAD_sf"/>
</dbReference>
<name>A0ABV7AIG5_9RHOB</name>
<dbReference type="SFLD" id="SFLDG01135">
    <property type="entry name" value="C1.5.6:_HAD__Beta-PGM__Phospha"/>
    <property type="match status" value="1"/>
</dbReference>
<reference evidence="2" key="1">
    <citation type="journal article" date="2019" name="Int. J. Syst. Evol. Microbiol.">
        <title>The Global Catalogue of Microorganisms (GCM) 10K type strain sequencing project: providing services to taxonomists for standard genome sequencing and annotation.</title>
        <authorList>
            <consortium name="The Broad Institute Genomics Platform"/>
            <consortium name="The Broad Institute Genome Sequencing Center for Infectious Disease"/>
            <person name="Wu L."/>
            <person name="Ma J."/>
        </authorList>
    </citation>
    <scope>NUCLEOTIDE SEQUENCE [LARGE SCALE GENOMIC DNA]</scope>
    <source>
        <strain evidence="2">KCTC 62192</strain>
    </source>
</reference>
<dbReference type="InterPro" id="IPR050155">
    <property type="entry name" value="HAD-like_hydrolase_sf"/>
</dbReference>
<dbReference type="GO" id="GO:0016787">
    <property type="term" value="F:hydrolase activity"/>
    <property type="evidence" value="ECO:0007669"/>
    <property type="project" value="UniProtKB-KW"/>
</dbReference>
<dbReference type="RefSeq" id="WP_377833602.1">
    <property type="nucleotide sequence ID" value="NZ_JBHRSK010000008.1"/>
</dbReference>
<dbReference type="NCBIfam" id="TIGR01509">
    <property type="entry name" value="HAD-SF-IA-v3"/>
    <property type="match status" value="1"/>
</dbReference>
<keyword evidence="2" id="KW-1185">Reference proteome</keyword>
<dbReference type="InterPro" id="IPR023198">
    <property type="entry name" value="PGP-like_dom2"/>
</dbReference>
<dbReference type="PANTHER" id="PTHR43434:SF24">
    <property type="entry name" value="HYDROLASE-RELATED"/>
    <property type="match status" value="1"/>
</dbReference>
<dbReference type="Pfam" id="PF13419">
    <property type="entry name" value="HAD_2"/>
    <property type="match status" value="1"/>
</dbReference>
<dbReference type="SUPFAM" id="SSF56784">
    <property type="entry name" value="HAD-like"/>
    <property type="match status" value="1"/>
</dbReference>
<dbReference type="Gene3D" id="1.10.150.240">
    <property type="entry name" value="Putative phosphatase, domain 2"/>
    <property type="match status" value="1"/>
</dbReference>
<dbReference type="SFLD" id="SFLDG01129">
    <property type="entry name" value="C1.5:_HAD__Beta-PGM__Phosphata"/>
    <property type="match status" value="1"/>
</dbReference>